<gene>
    <name evidence="3" type="ORF">ACFQGU_06070</name>
</gene>
<sequence>MVWFSRGVAAVALAVVAWACLTAWPAVVHGHPAYAVLLALTVVVAVVSLVRSLGEPRERGGFRRFLRVAAPVLGVLWVAAMWWLRPFSAVEPALAALQSDATVTVTESMTDIVLTPVSGSDEVGVLFQPGAKVEARAYAAVLRPLAEAGHRVVIVKQPLSIAFLALGAFDSARSAYPEVQRWVVAGHSLGGTVAAIEAESSTADGLGVAAGLLLYASYPASDMSDTLGSSVLSVSGSLDGLATPSDIDASRANLPPTATFTVIEGAVHAYFGDYGPQPGDGTPTISHDDARAQISAASVEFVDGLVP</sequence>
<dbReference type="Proteomes" id="UP001596138">
    <property type="component" value="Unassembled WGS sequence"/>
</dbReference>
<evidence type="ECO:0000259" key="2">
    <source>
        <dbReference type="Pfam" id="PF12695"/>
    </source>
</evidence>
<dbReference type="SUPFAM" id="SSF53474">
    <property type="entry name" value="alpha/beta-Hydrolases"/>
    <property type="match status" value="1"/>
</dbReference>
<dbReference type="GO" id="GO:0016787">
    <property type="term" value="F:hydrolase activity"/>
    <property type="evidence" value="ECO:0007669"/>
    <property type="project" value="UniProtKB-KW"/>
</dbReference>
<feature type="transmembrane region" description="Helical" evidence="1">
    <location>
        <begin position="65"/>
        <end position="84"/>
    </location>
</feature>
<name>A0ABW1SZT3_9ACTN</name>
<reference evidence="4" key="1">
    <citation type="journal article" date="2019" name="Int. J. Syst. Evol. Microbiol.">
        <title>The Global Catalogue of Microorganisms (GCM) 10K type strain sequencing project: providing services to taxonomists for standard genome sequencing and annotation.</title>
        <authorList>
            <consortium name="The Broad Institute Genomics Platform"/>
            <consortium name="The Broad Institute Genome Sequencing Center for Infectious Disease"/>
            <person name="Wu L."/>
            <person name="Ma J."/>
        </authorList>
    </citation>
    <scope>NUCLEOTIDE SEQUENCE [LARGE SCALE GENOMIC DNA]</scope>
    <source>
        <strain evidence="4">CGMCC 4.7317</strain>
    </source>
</reference>
<evidence type="ECO:0000313" key="3">
    <source>
        <dbReference type="EMBL" id="MFC6237435.1"/>
    </source>
</evidence>
<evidence type="ECO:0000313" key="4">
    <source>
        <dbReference type="Proteomes" id="UP001596138"/>
    </source>
</evidence>
<organism evidence="3 4">
    <name type="scientific">Longivirga aurantiaca</name>
    <dbReference type="NCBI Taxonomy" id="1837743"/>
    <lineage>
        <taxon>Bacteria</taxon>
        <taxon>Bacillati</taxon>
        <taxon>Actinomycetota</taxon>
        <taxon>Actinomycetes</taxon>
        <taxon>Sporichthyales</taxon>
        <taxon>Sporichthyaceae</taxon>
        <taxon>Longivirga</taxon>
    </lineage>
</organism>
<comment type="caution">
    <text evidence="3">The sequence shown here is derived from an EMBL/GenBank/DDBJ whole genome shotgun (WGS) entry which is preliminary data.</text>
</comment>
<keyword evidence="1" id="KW-0472">Membrane</keyword>
<dbReference type="Gene3D" id="3.40.50.1820">
    <property type="entry name" value="alpha/beta hydrolase"/>
    <property type="match status" value="1"/>
</dbReference>
<dbReference type="InterPro" id="IPR029059">
    <property type="entry name" value="AB_hydrolase_5"/>
</dbReference>
<dbReference type="RefSeq" id="WP_386764728.1">
    <property type="nucleotide sequence ID" value="NZ_JBHSTI010000008.1"/>
</dbReference>
<feature type="transmembrane region" description="Helical" evidence="1">
    <location>
        <begin position="33"/>
        <end position="53"/>
    </location>
</feature>
<keyword evidence="3" id="KW-0378">Hydrolase</keyword>
<evidence type="ECO:0000256" key="1">
    <source>
        <dbReference type="SAM" id="Phobius"/>
    </source>
</evidence>
<keyword evidence="1" id="KW-1133">Transmembrane helix</keyword>
<proteinExistence type="predicted"/>
<keyword evidence="4" id="KW-1185">Reference proteome</keyword>
<dbReference type="InterPro" id="IPR029058">
    <property type="entry name" value="AB_hydrolase_fold"/>
</dbReference>
<dbReference type="Pfam" id="PF12695">
    <property type="entry name" value="Abhydrolase_5"/>
    <property type="match status" value="1"/>
</dbReference>
<dbReference type="EMBL" id="JBHSTI010000008">
    <property type="protein sequence ID" value="MFC6237435.1"/>
    <property type="molecule type" value="Genomic_DNA"/>
</dbReference>
<feature type="domain" description="Alpha/beta hydrolase fold-5" evidence="2">
    <location>
        <begin position="125"/>
        <end position="289"/>
    </location>
</feature>
<accession>A0ABW1SZT3</accession>
<keyword evidence="1" id="KW-0812">Transmembrane</keyword>
<protein>
    <submittedName>
        <fullName evidence="3">Alpha/beta hydrolase</fullName>
    </submittedName>
</protein>